<evidence type="ECO:0000259" key="4">
    <source>
        <dbReference type="SMART" id="SM00893"/>
    </source>
</evidence>
<evidence type="ECO:0000256" key="3">
    <source>
        <dbReference type="ARBA" id="ARBA00049933"/>
    </source>
</evidence>
<dbReference type="PANTHER" id="PTHR21294:SF17">
    <property type="entry name" value="PROTEIN FIXA"/>
    <property type="match status" value="1"/>
</dbReference>
<dbReference type="Proteomes" id="UP001144256">
    <property type="component" value="Unassembled WGS sequence"/>
</dbReference>
<reference evidence="5" key="1">
    <citation type="submission" date="2022-06" db="EMBL/GenBank/DDBJ databases">
        <title>Vallitalea longa sp. nov., an anaerobic bacterium isolated from marine sediment.</title>
        <authorList>
            <person name="Hirano S."/>
            <person name="Terahara T."/>
            <person name="Mori K."/>
            <person name="Hamada M."/>
            <person name="Matsumoto R."/>
            <person name="Kobayashi T."/>
        </authorList>
    </citation>
    <scope>NUCLEOTIDE SEQUENCE</scope>
    <source>
        <strain evidence="5">SH18-1</strain>
    </source>
</reference>
<dbReference type="CDD" id="cd01714">
    <property type="entry name" value="ETF_beta"/>
    <property type="match status" value="1"/>
</dbReference>
<comment type="cofactor">
    <cofactor evidence="3">
        <name>AMP</name>
        <dbReference type="ChEBI" id="CHEBI:456215"/>
    </cofactor>
</comment>
<comment type="caution">
    <text evidence="5">The sequence shown here is derived from an EMBL/GenBank/DDBJ whole genome shotgun (WGS) entry which is preliminary data.</text>
</comment>
<gene>
    <name evidence="5" type="primary">etfB_1</name>
    <name evidence="5" type="ORF">SH1V18_20710</name>
</gene>
<dbReference type="EMBL" id="BRLB01000004">
    <property type="protein sequence ID" value="GKX29591.1"/>
    <property type="molecule type" value="Genomic_DNA"/>
</dbReference>
<organism evidence="5 6">
    <name type="scientific">Vallitalea longa</name>
    <dbReference type="NCBI Taxonomy" id="2936439"/>
    <lineage>
        <taxon>Bacteria</taxon>
        <taxon>Bacillati</taxon>
        <taxon>Bacillota</taxon>
        <taxon>Clostridia</taxon>
        <taxon>Lachnospirales</taxon>
        <taxon>Vallitaleaceae</taxon>
        <taxon>Vallitalea</taxon>
    </lineage>
</organism>
<dbReference type="InterPro" id="IPR014730">
    <property type="entry name" value="ETF_a/b_N"/>
</dbReference>
<dbReference type="InterPro" id="IPR014729">
    <property type="entry name" value="Rossmann-like_a/b/a_fold"/>
</dbReference>
<dbReference type="InterPro" id="IPR012255">
    <property type="entry name" value="ETF_b"/>
</dbReference>
<dbReference type="PROSITE" id="PS01065">
    <property type="entry name" value="ETF_BETA"/>
    <property type="match status" value="1"/>
</dbReference>
<sequence>MKIVVCIKQVPNTNEVRINNETGTLIRDGVESIINPDDLNALEEAIKIKEARQDVHITVITMGPAQADSALREALAMGADEAILISDRVFAGSDTWATATVLSSAIKKIKDYDVVFCGRQAIDGDTAQVGPEIAEFLGIPQITYVKELKVYDDKVVATRAYEEGSFVIESKMPVLLTAIKELNEPRFMDLRLIYKAYSEEADCKVWSAEDIEVDVTQIGVKNSPTKVYKTYVPVKEFSGELINGNPKDVAVKCVEEINNLNLI</sequence>
<keyword evidence="6" id="KW-1185">Reference proteome</keyword>
<dbReference type="Pfam" id="PF01012">
    <property type="entry name" value="ETF"/>
    <property type="match status" value="1"/>
</dbReference>
<dbReference type="Gene3D" id="3.40.50.620">
    <property type="entry name" value="HUPs"/>
    <property type="match status" value="1"/>
</dbReference>
<dbReference type="PIRSF" id="PIRSF000090">
    <property type="entry name" value="Beta-ETF"/>
    <property type="match status" value="1"/>
</dbReference>
<feature type="domain" description="Electron transfer flavoprotein alpha/beta-subunit N-terminal" evidence="4">
    <location>
        <begin position="22"/>
        <end position="215"/>
    </location>
</feature>
<dbReference type="AlphaFoldDB" id="A0A9W5YBS7"/>
<evidence type="ECO:0000313" key="5">
    <source>
        <dbReference type="EMBL" id="GKX29591.1"/>
    </source>
</evidence>
<dbReference type="InterPro" id="IPR033948">
    <property type="entry name" value="ETF_beta_N"/>
</dbReference>
<dbReference type="SMART" id="SM00893">
    <property type="entry name" value="ETF"/>
    <property type="match status" value="1"/>
</dbReference>
<dbReference type="SUPFAM" id="SSF52402">
    <property type="entry name" value="Adenine nucleotide alpha hydrolases-like"/>
    <property type="match status" value="1"/>
</dbReference>
<protein>
    <recommendedName>
        <fullName evidence="2">Electron transfer flavoprotein small subunit</fullName>
    </recommendedName>
</protein>
<dbReference type="PANTHER" id="PTHR21294">
    <property type="entry name" value="ELECTRON TRANSFER FLAVOPROTEIN BETA-SUBUNIT"/>
    <property type="match status" value="1"/>
</dbReference>
<proteinExistence type="inferred from homology"/>
<evidence type="ECO:0000256" key="2">
    <source>
        <dbReference type="ARBA" id="ARBA00042002"/>
    </source>
</evidence>
<evidence type="ECO:0000313" key="6">
    <source>
        <dbReference type="Proteomes" id="UP001144256"/>
    </source>
</evidence>
<comment type="similarity">
    <text evidence="1">Belongs to the ETF beta-subunit/FixA family.</text>
</comment>
<dbReference type="GO" id="GO:0009055">
    <property type="term" value="F:electron transfer activity"/>
    <property type="evidence" value="ECO:0007669"/>
    <property type="project" value="InterPro"/>
</dbReference>
<accession>A0A9W5YBS7</accession>
<evidence type="ECO:0000256" key="1">
    <source>
        <dbReference type="ARBA" id="ARBA00007557"/>
    </source>
</evidence>
<dbReference type="InterPro" id="IPR000049">
    <property type="entry name" value="ET-Flavoprotein_bsu_CS"/>
</dbReference>
<name>A0A9W5YBS7_9FIRM</name>
<dbReference type="RefSeq" id="WP_281815144.1">
    <property type="nucleotide sequence ID" value="NZ_BRLB01000004.1"/>
</dbReference>